<dbReference type="Proteomes" id="UP000242715">
    <property type="component" value="Unassembled WGS sequence"/>
</dbReference>
<proteinExistence type="predicted"/>
<gene>
    <name evidence="1" type="ORF">TSUD_324410</name>
</gene>
<accession>A0A2Z6LMZ0</accession>
<dbReference type="EMBL" id="DF973168">
    <property type="protein sequence ID" value="GAU17237.1"/>
    <property type="molecule type" value="Genomic_DNA"/>
</dbReference>
<sequence length="86" mass="9640">MEIGKYGRLKIVILRRRMEAGVGGSTVAVENPRATNEVVWEVEVEDEVTTKLGGAYVEYLIEDKDPLTIQNNFRMGVVSLTLRCVL</sequence>
<protein>
    <submittedName>
        <fullName evidence="1">Uncharacterized protein</fullName>
    </submittedName>
</protein>
<organism evidence="1 2">
    <name type="scientific">Trifolium subterraneum</name>
    <name type="common">Subterranean clover</name>
    <dbReference type="NCBI Taxonomy" id="3900"/>
    <lineage>
        <taxon>Eukaryota</taxon>
        <taxon>Viridiplantae</taxon>
        <taxon>Streptophyta</taxon>
        <taxon>Embryophyta</taxon>
        <taxon>Tracheophyta</taxon>
        <taxon>Spermatophyta</taxon>
        <taxon>Magnoliopsida</taxon>
        <taxon>eudicotyledons</taxon>
        <taxon>Gunneridae</taxon>
        <taxon>Pentapetalae</taxon>
        <taxon>rosids</taxon>
        <taxon>fabids</taxon>
        <taxon>Fabales</taxon>
        <taxon>Fabaceae</taxon>
        <taxon>Papilionoideae</taxon>
        <taxon>50 kb inversion clade</taxon>
        <taxon>NPAAA clade</taxon>
        <taxon>Hologalegina</taxon>
        <taxon>IRL clade</taxon>
        <taxon>Trifolieae</taxon>
        <taxon>Trifolium</taxon>
    </lineage>
</organism>
<reference evidence="2" key="1">
    <citation type="journal article" date="2017" name="Front. Plant Sci.">
        <title>Climate Clever Clovers: New Paradigm to Reduce the Environmental Footprint of Ruminants by Breeding Low Methanogenic Forages Utilizing Haplotype Variation.</title>
        <authorList>
            <person name="Kaur P."/>
            <person name="Appels R."/>
            <person name="Bayer P.E."/>
            <person name="Keeble-Gagnere G."/>
            <person name="Wang J."/>
            <person name="Hirakawa H."/>
            <person name="Shirasawa K."/>
            <person name="Vercoe P."/>
            <person name="Stefanova K."/>
            <person name="Durmic Z."/>
            <person name="Nichols P."/>
            <person name="Revell C."/>
            <person name="Isobe S.N."/>
            <person name="Edwards D."/>
            <person name="Erskine W."/>
        </authorList>
    </citation>
    <scope>NUCLEOTIDE SEQUENCE [LARGE SCALE GENOMIC DNA]</scope>
    <source>
        <strain evidence="2">cv. Daliak</strain>
    </source>
</reference>
<keyword evidence="2" id="KW-1185">Reference proteome</keyword>
<dbReference type="OrthoDB" id="1749329at2759"/>
<evidence type="ECO:0000313" key="1">
    <source>
        <dbReference type="EMBL" id="GAU17237.1"/>
    </source>
</evidence>
<dbReference type="AlphaFoldDB" id="A0A2Z6LMZ0"/>
<name>A0A2Z6LMZ0_TRISU</name>
<evidence type="ECO:0000313" key="2">
    <source>
        <dbReference type="Proteomes" id="UP000242715"/>
    </source>
</evidence>